<dbReference type="AlphaFoldDB" id="A0A4U0Y0K9"/>
<evidence type="ECO:0000313" key="4">
    <source>
        <dbReference type="EMBL" id="TKA81035.1"/>
    </source>
</evidence>
<evidence type="ECO:0000313" key="5">
    <source>
        <dbReference type="Proteomes" id="UP000309340"/>
    </source>
</evidence>
<name>A0A4U0Y0K9_9PEZI</name>
<protein>
    <recommendedName>
        <fullName evidence="3">C2H2-type domain-containing protein</fullName>
    </recommendedName>
</protein>
<keyword evidence="1" id="KW-0479">Metal-binding</keyword>
<dbReference type="EMBL" id="NAJQ01000059">
    <property type="protein sequence ID" value="TKA81035.1"/>
    <property type="molecule type" value="Genomic_DNA"/>
</dbReference>
<feature type="domain" description="C2H2-type" evidence="3">
    <location>
        <begin position="256"/>
        <end position="291"/>
    </location>
</feature>
<sequence length="393" mass="44375">MQSAMPHQSNPYHGSEDTKMDESWQHVQGHGWNAHDSSVQVQHIGLSSALFQSHPSLAAAPQIEAANHQYPAHPLGGLHINTTPSSSFHSSLDPCYSQGQSTVVPSQLGDQYIVQPYSAYSSPNGGHESATTSFASTNTSFDTFEYATPPTPDDIYGYRAGDDWELVKAEDLCPTPGIMPHGHHPASNQALPYRPRRKNAKRSKARQPRESWTCQWPNEDGITCEVEGKLCGVGYEIDPVTKKVRYPGISKQLKPHPCNMLDEKTGQKCDARFDRSEHLKRHQAKHSDVRQYMCPLPDCTHKKGMGRGDNAKDHFKTHLKSTAKGRRNKQFFWPEVKKALLLRFQDEKISNNLITNIERWIRTSRDAACQRNRYGEPLTENDPEYVQRVYDAE</sequence>
<dbReference type="InterPro" id="IPR013087">
    <property type="entry name" value="Znf_C2H2_type"/>
</dbReference>
<dbReference type="STRING" id="329884.A0A4U0Y0K9"/>
<keyword evidence="1" id="KW-0863">Zinc-finger</keyword>
<evidence type="ECO:0000259" key="3">
    <source>
        <dbReference type="PROSITE" id="PS50157"/>
    </source>
</evidence>
<accession>A0A4U0Y0K9</accession>
<dbReference type="GO" id="GO:0008270">
    <property type="term" value="F:zinc ion binding"/>
    <property type="evidence" value="ECO:0007669"/>
    <property type="project" value="UniProtKB-KW"/>
</dbReference>
<organism evidence="4 5">
    <name type="scientific">Friedmanniomyces simplex</name>
    <dbReference type="NCBI Taxonomy" id="329884"/>
    <lineage>
        <taxon>Eukaryota</taxon>
        <taxon>Fungi</taxon>
        <taxon>Dikarya</taxon>
        <taxon>Ascomycota</taxon>
        <taxon>Pezizomycotina</taxon>
        <taxon>Dothideomycetes</taxon>
        <taxon>Dothideomycetidae</taxon>
        <taxon>Mycosphaerellales</taxon>
        <taxon>Teratosphaeriaceae</taxon>
        <taxon>Friedmanniomyces</taxon>
    </lineage>
</organism>
<dbReference type="OrthoDB" id="10018191at2759"/>
<comment type="caution">
    <text evidence="4">The sequence shown here is derived from an EMBL/GenBank/DDBJ whole genome shotgun (WGS) entry which is preliminary data.</text>
</comment>
<feature type="region of interest" description="Disordered" evidence="2">
    <location>
        <begin position="1"/>
        <end position="22"/>
    </location>
</feature>
<reference evidence="4 5" key="1">
    <citation type="submission" date="2017-03" db="EMBL/GenBank/DDBJ databases">
        <title>Genomes of endolithic fungi from Antarctica.</title>
        <authorList>
            <person name="Coleine C."/>
            <person name="Masonjones S."/>
            <person name="Stajich J.E."/>
        </authorList>
    </citation>
    <scope>NUCLEOTIDE SEQUENCE [LARGE SCALE GENOMIC DNA]</scope>
    <source>
        <strain evidence="4 5">CCFEE 5184</strain>
    </source>
</reference>
<dbReference type="Proteomes" id="UP000309340">
    <property type="component" value="Unassembled WGS sequence"/>
</dbReference>
<dbReference type="PROSITE" id="PS50157">
    <property type="entry name" value="ZINC_FINGER_C2H2_2"/>
    <property type="match status" value="1"/>
</dbReference>
<keyword evidence="5" id="KW-1185">Reference proteome</keyword>
<keyword evidence="1" id="KW-0862">Zinc</keyword>
<proteinExistence type="predicted"/>
<evidence type="ECO:0000256" key="1">
    <source>
        <dbReference type="PROSITE-ProRule" id="PRU00042"/>
    </source>
</evidence>
<evidence type="ECO:0000256" key="2">
    <source>
        <dbReference type="SAM" id="MobiDB-lite"/>
    </source>
</evidence>
<feature type="compositionally biased region" description="Polar residues" evidence="2">
    <location>
        <begin position="1"/>
        <end position="12"/>
    </location>
</feature>
<feature type="compositionally biased region" description="Basic residues" evidence="2">
    <location>
        <begin position="194"/>
        <end position="206"/>
    </location>
</feature>
<feature type="region of interest" description="Disordered" evidence="2">
    <location>
        <begin position="183"/>
        <end position="211"/>
    </location>
</feature>
<gene>
    <name evidence="4" type="ORF">B0A55_02493</name>
</gene>
<dbReference type="Gene3D" id="3.30.160.60">
    <property type="entry name" value="Classic Zinc Finger"/>
    <property type="match status" value="1"/>
</dbReference>